<evidence type="ECO:0000256" key="9">
    <source>
        <dbReference type="ARBA" id="ARBA00022741"/>
    </source>
</evidence>
<dbReference type="AlphaFoldDB" id="A0A5A7PL94"/>
<evidence type="ECO:0000259" key="18">
    <source>
        <dbReference type="PROSITE" id="PS50011"/>
    </source>
</evidence>
<comment type="catalytic activity">
    <reaction evidence="16">
        <text>L-threonyl-[protein] + ATP = O-phospho-L-threonyl-[protein] + ADP + H(+)</text>
        <dbReference type="Rhea" id="RHEA:46608"/>
        <dbReference type="Rhea" id="RHEA-COMP:11060"/>
        <dbReference type="Rhea" id="RHEA-COMP:11605"/>
        <dbReference type="ChEBI" id="CHEBI:15378"/>
        <dbReference type="ChEBI" id="CHEBI:30013"/>
        <dbReference type="ChEBI" id="CHEBI:30616"/>
        <dbReference type="ChEBI" id="CHEBI:61977"/>
        <dbReference type="ChEBI" id="CHEBI:456216"/>
        <dbReference type="EC" id="2.7.11.1"/>
    </reaction>
</comment>
<evidence type="ECO:0000256" key="16">
    <source>
        <dbReference type="ARBA" id="ARBA00047899"/>
    </source>
</evidence>
<keyword evidence="12" id="KW-1133">Transmembrane helix</keyword>
<evidence type="ECO:0000256" key="1">
    <source>
        <dbReference type="ARBA" id="ARBA00004479"/>
    </source>
</evidence>
<evidence type="ECO:0000256" key="10">
    <source>
        <dbReference type="ARBA" id="ARBA00022777"/>
    </source>
</evidence>
<dbReference type="PROSITE" id="PS50011">
    <property type="entry name" value="PROTEIN_KINASE_DOM"/>
    <property type="match status" value="1"/>
</dbReference>
<keyword evidence="3" id="KW-0723">Serine/threonine-protein kinase</keyword>
<sequence length="398" mass="43796">MCSDIVLQVDRHLSLLTALGRLTPRDWTGFKPSHHSVPSPLPSVQHLHPRTVVWLEPDSLRVNLNRGGSFDRLTGAAGGGGLIRDHSGALITAFQAPLQAFLSYDAKVQAVQISLWIVASISSDIWIRLDAAAVATLLRPPGLVKESAPAHELGLSLEALGRPFVWVVRRSVLEEELELVSWLMLTWPVFADEKFNVFVGEKGGRGVQVKSGVGNAAETETISQSLTNLTLLIDLSNNELSGMIPEMASINLAAFDKPLRKLKFADLLEATHGFNDESLIGSGGFGDEYKVELKDWSVVAIKKPIHVIGQREREFTAEMETIGKIKHRSLGPLLGYCKVGEERLLVYGSLEDVLHGGKKKRVELNWPARRKILIGAARRLAFLHHSCIPHYKDAENKG</sequence>
<comment type="catalytic activity">
    <reaction evidence="17">
        <text>L-seryl-[protein] + ATP = O-phospho-L-seryl-[protein] + ADP + H(+)</text>
        <dbReference type="Rhea" id="RHEA:17989"/>
        <dbReference type="Rhea" id="RHEA-COMP:9863"/>
        <dbReference type="Rhea" id="RHEA-COMP:11604"/>
        <dbReference type="ChEBI" id="CHEBI:15378"/>
        <dbReference type="ChEBI" id="CHEBI:29999"/>
        <dbReference type="ChEBI" id="CHEBI:30616"/>
        <dbReference type="ChEBI" id="CHEBI:83421"/>
        <dbReference type="ChEBI" id="CHEBI:456216"/>
        <dbReference type="EC" id="2.7.11.1"/>
    </reaction>
</comment>
<keyword evidence="15" id="KW-0325">Glycoprotein</keyword>
<keyword evidence="4" id="KW-0433">Leucine-rich repeat</keyword>
<dbReference type="OrthoDB" id="1748906at2759"/>
<dbReference type="InterPro" id="IPR000719">
    <property type="entry name" value="Prot_kinase_dom"/>
</dbReference>
<comment type="subcellular location">
    <subcellularLocation>
        <location evidence="1">Membrane</location>
        <topology evidence="1">Single-pass type I membrane protein</topology>
    </subcellularLocation>
</comment>
<keyword evidence="10 19" id="KW-0418">Kinase</keyword>
<evidence type="ECO:0000256" key="6">
    <source>
        <dbReference type="ARBA" id="ARBA00022692"/>
    </source>
</evidence>
<keyword evidence="13" id="KW-0472">Membrane</keyword>
<evidence type="ECO:0000256" key="11">
    <source>
        <dbReference type="ARBA" id="ARBA00022840"/>
    </source>
</evidence>
<evidence type="ECO:0000256" key="3">
    <source>
        <dbReference type="ARBA" id="ARBA00022527"/>
    </source>
</evidence>
<evidence type="ECO:0000256" key="12">
    <source>
        <dbReference type="ARBA" id="ARBA00022989"/>
    </source>
</evidence>
<dbReference type="EMBL" id="BKCP01004739">
    <property type="protein sequence ID" value="GER33520.1"/>
    <property type="molecule type" value="Genomic_DNA"/>
</dbReference>
<evidence type="ECO:0000256" key="8">
    <source>
        <dbReference type="ARBA" id="ARBA00022737"/>
    </source>
</evidence>
<proteinExistence type="predicted"/>
<dbReference type="FunFam" id="3.30.200.20:FF:000150">
    <property type="entry name" value="serine/threonine-protein kinase BRI1-like 2"/>
    <property type="match status" value="1"/>
</dbReference>
<evidence type="ECO:0000313" key="20">
    <source>
        <dbReference type="Proteomes" id="UP000325081"/>
    </source>
</evidence>
<keyword evidence="7" id="KW-0732">Signal</keyword>
<evidence type="ECO:0000256" key="5">
    <source>
        <dbReference type="ARBA" id="ARBA00022679"/>
    </source>
</evidence>
<keyword evidence="20" id="KW-1185">Reference proteome</keyword>
<name>A0A5A7PL94_STRAF</name>
<keyword evidence="14 19" id="KW-0675">Receptor</keyword>
<dbReference type="EC" id="2.7.11.1" evidence="2"/>
<dbReference type="SUPFAM" id="SSF53756">
    <property type="entry name" value="UDP-Glycosyltransferase/glycogen phosphorylase"/>
    <property type="match status" value="1"/>
</dbReference>
<evidence type="ECO:0000313" key="19">
    <source>
        <dbReference type="EMBL" id="GER33520.1"/>
    </source>
</evidence>
<comment type="caution">
    <text evidence="19">The sequence shown here is derived from an EMBL/GenBank/DDBJ whole genome shotgun (WGS) entry which is preliminary data.</text>
</comment>
<keyword evidence="6" id="KW-0812">Transmembrane</keyword>
<dbReference type="PANTHER" id="PTHR48056:SF18">
    <property type="entry name" value="NON-SPECIFIC SERINE_THREONINE PROTEIN KINASE"/>
    <property type="match status" value="1"/>
</dbReference>
<dbReference type="GO" id="GO:0004674">
    <property type="term" value="F:protein serine/threonine kinase activity"/>
    <property type="evidence" value="ECO:0007669"/>
    <property type="project" value="UniProtKB-KW"/>
</dbReference>
<dbReference type="SUPFAM" id="SSF56112">
    <property type="entry name" value="Protein kinase-like (PK-like)"/>
    <property type="match status" value="1"/>
</dbReference>
<dbReference type="InterPro" id="IPR050647">
    <property type="entry name" value="Plant_LRR-RLKs"/>
</dbReference>
<evidence type="ECO:0000256" key="4">
    <source>
        <dbReference type="ARBA" id="ARBA00022614"/>
    </source>
</evidence>
<keyword evidence="9" id="KW-0547">Nucleotide-binding</keyword>
<protein>
    <recommendedName>
        <fullName evidence="2">non-specific serine/threonine protein kinase</fullName>
        <ecNumber evidence="2">2.7.11.1</ecNumber>
    </recommendedName>
</protein>
<accession>A0A5A7PL94</accession>
<dbReference type="PANTHER" id="PTHR48056">
    <property type="entry name" value="LRR RECEPTOR-LIKE SERINE/THREONINE-PROTEIN KINASE-RELATED"/>
    <property type="match status" value="1"/>
</dbReference>
<keyword evidence="5" id="KW-0808">Transferase</keyword>
<evidence type="ECO:0000256" key="13">
    <source>
        <dbReference type="ARBA" id="ARBA00023136"/>
    </source>
</evidence>
<dbReference type="Gene3D" id="1.10.510.10">
    <property type="entry name" value="Transferase(Phosphotransferase) domain 1"/>
    <property type="match status" value="1"/>
</dbReference>
<dbReference type="GO" id="GO:0033612">
    <property type="term" value="F:receptor serine/threonine kinase binding"/>
    <property type="evidence" value="ECO:0007669"/>
    <property type="project" value="TreeGrafter"/>
</dbReference>
<evidence type="ECO:0000256" key="2">
    <source>
        <dbReference type="ARBA" id="ARBA00012513"/>
    </source>
</evidence>
<dbReference type="GO" id="GO:0016020">
    <property type="term" value="C:membrane"/>
    <property type="evidence" value="ECO:0007669"/>
    <property type="project" value="UniProtKB-SubCell"/>
</dbReference>
<reference evidence="20" key="1">
    <citation type="journal article" date="2019" name="Curr. Biol.">
        <title>Genome Sequence of Striga asiatica Provides Insight into the Evolution of Plant Parasitism.</title>
        <authorList>
            <person name="Yoshida S."/>
            <person name="Kim S."/>
            <person name="Wafula E.K."/>
            <person name="Tanskanen J."/>
            <person name="Kim Y.M."/>
            <person name="Honaas L."/>
            <person name="Yang Z."/>
            <person name="Spallek T."/>
            <person name="Conn C.E."/>
            <person name="Ichihashi Y."/>
            <person name="Cheong K."/>
            <person name="Cui S."/>
            <person name="Der J.P."/>
            <person name="Gundlach H."/>
            <person name="Jiao Y."/>
            <person name="Hori C."/>
            <person name="Ishida J.K."/>
            <person name="Kasahara H."/>
            <person name="Kiba T."/>
            <person name="Kim M.S."/>
            <person name="Koo N."/>
            <person name="Laohavisit A."/>
            <person name="Lee Y.H."/>
            <person name="Lumba S."/>
            <person name="McCourt P."/>
            <person name="Mortimer J.C."/>
            <person name="Mutuku J.M."/>
            <person name="Nomura T."/>
            <person name="Sasaki-Sekimoto Y."/>
            <person name="Seto Y."/>
            <person name="Wang Y."/>
            <person name="Wakatake T."/>
            <person name="Sakakibara H."/>
            <person name="Demura T."/>
            <person name="Yamaguchi S."/>
            <person name="Yoneyama K."/>
            <person name="Manabe R.I."/>
            <person name="Nelson D.C."/>
            <person name="Schulman A.H."/>
            <person name="Timko M.P."/>
            <person name="dePamphilis C.W."/>
            <person name="Choi D."/>
            <person name="Shirasu K."/>
        </authorList>
    </citation>
    <scope>NUCLEOTIDE SEQUENCE [LARGE SCALE GENOMIC DNA]</scope>
    <source>
        <strain evidence="20">cv. UVA1</strain>
    </source>
</reference>
<evidence type="ECO:0000256" key="17">
    <source>
        <dbReference type="ARBA" id="ARBA00048679"/>
    </source>
</evidence>
<organism evidence="19 20">
    <name type="scientific">Striga asiatica</name>
    <name type="common">Asiatic witchweed</name>
    <name type="synonym">Buchnera asiatica</name>
    <dbReference type="NCBI Taxonomy" id="4170"/>
    <lineage>
        <taxon>Eukaryota</taxon>
        <taxon>Viridiplantae</taxon>
        <taxon>Streptophyta</taxon>
        <taxon>Embryophyta</taxon>
        <taxon>Tracheophyta</taxon>
        <taxon>Spermatophyta</taxon>
        <taxon>Magnoliopsida</taxon>
        <taxon>eudicotyledons</taxon>
        <taxon>Gunneridae</taxon>
        <taxon>Pentapetalae</taxon>
        <taxon>asterids</taxon>
        <taxon>lamiids</taxon>
        <taxon>Lamiales</taxon>
        <taxon>Orobanchaceae</taxon>
        <taxon>Buchnereae</taxon>
        <taxon>Striga</taxon>
    </lineage>
</organism>
<keyword evidence="11" id="KW-0067">ATP-binding</keyword>
<gene>
    <name evidence="19" type="ORF">STAS_09664</name>
</gene>
<evidence type="ECO:0000256" key="14">
    <source>
        <dbReference type="ARBA" id="ARBA00023170"/>
    </source>
</evidence>
<evidence type="ECO:0000256" key="7">
    <source>
        <dbReference type="ARBA" id="ARBA00022729"/>
    </source>
</evidence>
<dbReference type="GO" id="GO:0005524">
    <property type="term" value="F:ATP binding"/>
    <property type="evidence" value="ECO:0007669"/>
    <property type="project" value="UniProtKB-KW"/>
</dbReference>
<feature type="domain" description="Protein kinase" evidence="18">
    <location>
        <begin position="274"/>
        <end position="398"/>
    </location>
</feature>
<keyword evidence="8" id="KW-0677">Repeat</keyword>
<evidence type="ECO:0000256" key="15">
    <source>
        <dbReference type="ARBA" id="ARBA00023180"/>
    </source>
</evidence>
<dbReference type="Gene3D" id="3.30.200.20">
    <property type="entry name" value="Phosphorylase Kinase, domain 1"/>
    <property type="match status" value="1"/>
</dbReference>
<dbReference type="Proteomes" id="UP000325081">
    <property type="component" value="Unassembled WGS sequence"/>
</dbReference>
<dbReference type="InterPro" id="IPR011009">
    <property type="entry name" value="Kinase-like_dom_sf"/>
</dbReference>